<evidence type="ECO:0000313" key="2">
    <source>
        <dbReference type="Proteomes" id="UP001556170"/>
    </source>
</evidence>
<organism evidence="1 2">
    <name type="scientific">Rhodanobacter geophilus</name>
    <dbReference type="NCBI Taxonomy" id="3162488"/>
    <lineage>
        <taxon>Bacteria</taxon>
        <taxon>Pseudomonadati</taxon>
        <taxon>Pseudomonadota</taxon>
        <taxon>Gammaproteobacteria</taxon>
        <taxon>Lysobacterales</taxon>
        <taxon>Rhodanobacteraceae</taxon>
        <taxon>Rhodanobacter</taxon>
    </lineage>
</organism>
<accession>A0ABV3QML8</accession>
<dbReference type="EMBL" id="JBFOHL010000003">
    <property type="protein sequence ID" value="MEW9623556.1"/>
    <property type="molecule type" value="Genomic_DNA"/>
</dbReference>
<reference evidence="1 2" key="1">
    <citation type="submission" date="2024-06" db="EMBL/GenBank/DDBJ databases">
        <authorList>
            <person name="Woo H."/>
        </authorList>
    </citation>
    <scope>NUCLEOTIDE SEQUENCE [LARGE SCALE GENOMIC DNA]</scope>
    <source>
        <strain evidence="1 2">S2-g</strain>
    </source>
</reference>
<keyword evidence="1" id="KW-0808">Transferase</keyword>
<dbReference type="Gene3D" id="3.40.50.150">
    <property type="entry name" value="Vaccinia Virus protein VP39"/>
    <property type="match status" value="1"/>
</dbReference>
<dbReference type="Proteomes" id="UP001556170">
    <property type="component" value="Unassembled WGS sequence"/>
</dbReference>
<dbReference type="CDD" id="cd02440">
    <property type="entry name" value="AdoMet_MTases"/>
    <property type="match status" value="1"/>
</dbReference>
<keyword evidence="1" id="KW-0489">Methyltransferase</keyword>
<name>A0ABV3QML8_9GAMM</name>
<dbReference type="GO" id="GO:0032259">
    <property type="term" value="P:methylation"/>
    <property type="evidence" value="ECO:0007669"/>
    <property type="project" value="UniProtKB-KW"/>
</dbReference>
<gene>
    <name evidence="1" type="ORF">ABQJ56_04890</name>
</gene>
<evidence type="ECO:0000313" key="1">
    <source>
        <dbReference type="EMBL" id="MEW9623556.1"/>
    </source>
</evidence>
<dbReference type="GO" id="GO:0008168">
    <property type="term" value="F:methyltransferase activity"/>
    <property type="evidence" value="ECO:0007669"/>
    <property type="project" value="UniProtKB-KW"/>
</dbReference>
<sequence length="260" mass="29271">MAVEPKLRRYRIGFPAADQTLLEQGESFFTIEEDGRDTRIRFHDYVGIYARPGLYEQLFYERLQCSSPTRLVGLLRQVVTDAGEDPARLRVLDLGAGNGMVGELLLQRGAARVVGVDILPEARAAALRDRPQAYDAYYIADLTRDDEPALGELGEWNLDAMTCVAAIGFGDIPVAAFSAAYNLIAEQGWIAFNIKETFLDRGDTSGFSQLIQRMIHDDYLRLHRLERYRHRLSIEGRPLHYYAAVGRKCRNLDEACLAGL</sequence>
<protein>
    <submittedName>
        <fullName evidence="1">Class I SAM-dependent methyltransferase</fullName>
    </submittedName>
</protein>
<proteinExistence type="predicted"/>
<dbReference type="RefSeq" id="WP_367843866.1">
    <property type="nucleotide sequence ID" value="NZ_JBFOHL010000003.1"/>
</dbReference>
<dbReference type="Pfam" id="PF13489">
    <property type="entry name" value="Methyltransf_23"/>
    <property type="match status" value="1"/>
</dbReference>
<dbReference type="InterPro" id="IPR029063">
    <property type="entry name" value="SAM-dependent_MTases_sf"/>
</dbReference>
<comment type="caution">
    <text evidence="1">The sequence shown here is derived from an EMBL/GenBank/DDBJ whole genome shotgun (WGS) entry which is preliminary data.</text>
</comment>
<dbReference type="SUPFAM" id="SSF53335">
    <property type="entry name" value="S-adenosyl-L-methionine-dependent methyltransferases"/>
    <property type="match status" value="1"/>
</dbReference>
<keyword evidence="2" id="KW-1185">Reference proteome</keyword>